<dbReference type="HOGENOM" id="CLU_880274_0_0_1"/>
<evidence type="ECO:0000256" key="1">
    <source>
        <dbReference type="SAM" id="Phobius"/>
    </source>
</evidence>
<proteinExistence type="predicted"/>
<gene>
    <name evidence="2" type="ORF">NBO_24g0031</name>
</gene>
<dbReference type="EMBL" id="KB908932">
    <property type="protein sequence ID" value="EOB14586.1"/>
    <property type="molecule type" value="Genomic_DNA"/>
</dbReference>
<evidence type="ECO:0000313" key="2">
    <source>
        <dbReference type="EMBL" id="EOB14586.1"/>
    </source>
</evidence>
<dbReference type="Proteomes" id="UP000016927">
    <property type="component" value="Unassembled WGS sequence"/>
</dbReference>
<organism evidence="2 3">
    <name type="scientific">Nosema bombycis (strain CQ1 / CVCC 102059)</name>
    <name type="common">Microsporidian parasite</name>
    <name type="synonym">Pebrine of silkworm</name>
    <dbReference type="NCBI Taxonomy" id="578461"/>
    <lineage>
        <taxon>Eukaryota</taxon>
        <taxon>Fungi</taxon>
        <taxon>Fungi incertae sedis</taxon>
        <taxon>Microsporidia</taxon>
        <taxon>Nosematidae</taxon>
        <taxon>Nosema</taxon>
    </lineage>
</organism>
<protein>
    <submittedName>
        <fullName evidence="2">Uncharacterized protein</fullName>
    </submittedName>
</protein>
<keyword evidence="1" id="KW-0812">Transmembrane</keyword>
<reference evidence="2 3" key="1">
    <citation type="journal article" date="2013" name="BMC Genomics">
        <title>Comparative genomics of parasitic silkworm microsporidia reveal an association between genome expansion and host adaptation.</title>
        <authorList>
            <person name="Pan G."/>
            <person name="Xu J."/>
            <person name="Li T."/>
            <person name="Xia Q."/>
            <person name="Liu S.L."/>
            <person name="Zhang G."/>
            <person name="Li S."/>
            <person name="Li C."/>
            <person name="Liu H."/>
            <person name="Yang L."/>
            <person name="Liu T."/>
            <person name="Zhang X."/>
            <person name="Wu Z."/>
            <person name="Fan W."/>
            <person name="Dang X."/>
            <person name="Xiang H."/>
            <person name="Tao M."/>
            <person name="Li Y."/>
            <person name="Hu J."/>
            <person name="Li Z."/>
            <person name="Lin L."/>
            <person name="Luo J."/>
            <person name="Geng L."/>
            <person name="Wang L."/>
            <person name="Long M."/>
            <person name="Wan Y."/>
            <person name="He N."/>
            <person name="Zhang Z."/>
            <person name="Lu C."/>
            <person name="Keeling P.J."/>
            <person name="Wang J."/>
            <person name="Xiang Z."/>
            <person name="Zhou Z."/>
        </authorList>
    </citation>
    <scope>NUCLEOTIDE SEQUENCE [LARGE SCALE GENOMIC DNA]</scope>
    <source>
        <strain evidence="3">CQ1 / CVCC 102059</strain>
    </source>
</reference>
<feature type="transmembrane region" description="Helical" evidence="1">
    <location>
        <begin position="289"/>
        <end position="310"/>
    </location>
</feature>
<keyword evidence="3" id="KW-1185">Reference proteome</keyword>
<name>R0KUP5_NOSB1</name>
<evidence type="ECO:0000313" key="3">
    <source>
        <dbReference type="Proteomes" id="UP000016927"/>
    </source>
</evidence>
<keyword evidence="1" id="KW-0472">Membrane</keyword>
<keyword evidence="1" id="KW-1133">Transmembrane helix</keyword>
<sequence length="316" mass="37165">MSPAKIDNIFIKMHEIVDELIRDSFLTIDDGYFFNLHLLILRSLYIRLDKAIKLNLLEYDDEFYKHLFIVGTNKSEYPFVPQNDPFYPLLEQIKNFLTDLVSFKDYYETIFKKNEQPSMPEPRLLNNVIRYRKLFLKDVTELVCDKYTIKLKNIETRVVVDRKLKAIIDDVFFREIEGQQILLFDDLEEDTKATNDYVESCRYLKILKNPVNKFCTIFTDESANNKTQMDLLNHYVQGCSENLSAITSETTLEALPTKPRDPYNDISRHQRSLLSLNKPKKTSENINSYVLSSGGLFCIFSSLVILMLLLKKFLWK</sequence>
<dbReference type="AlphaFoldDB" id="R0KUP5"/>
<dbReference type="VEuPathDB" id="MicrosporidiaDB:NBO_24g0031"/>
<accession>R0KUP5</accession>